<comment type="caution">
    <text evidence="2">The sequence shown here is derived from an EMBL/GenBank/DDBJ whole genome shotgun (WGS) entry which is preliminary data.</text>
</comment>
<keyword evidence="3" id="KW-1185">Reference proteome</keyword>
<dbReference type="AlphaFoldDB" id="A0A2U1KFL7"/>
<dbReference type="Proteomes" id="UP000245207">
    <property type="component" value="Unassembled WGS sequence"/>
</dbReference>
<name>A0A2U1KFL7_ARTAN</name>
<organism evidence="2 3">
    <name type="scientific">Artemisia annua</name>
    <name type="common">Sweet wormwood</name>
    <dbReference type="NCBI Taxonomy" id="35608"/>
    <lineage>
        <taxon>Eukaryota</taxon>
        <taxon>Viridiplantae</taxon>
        <taxon>Streptophyta</taxon>
        <taxon>Embryophyta</taxon>
        <taxon>Tracheophyta</taxon>
        <taxon>Spermatophyta</taxon>
        <taxon>Magnoliopsida</taxon>
        <taxon>eudicotyledons</taxon>
        <taxon>Gunneridae</taxon>
        <taxon>Pentapetalae</taxon>
        <taxon>asterids</taxon>
        <taxon>campanulids</taxon>
        <taxon>Asterales</taxon>
        <taxon>Asteraceae</taxon>
        <taxon>Asteroideae</taxon>
        <taxon>Anthemideae</taxon>
        <taxon>Artemisiinae</taxon>
        <taxon>Artemisia</taxon>
    </lineage>
</organism>
<dbReference type="EMBL" id="PKPP01019922">
    <property type="protein sequence ID" value="PWA35498.1"/>
    <property type="molecule type" value="Genomic_DNA"/>
</dbReference>
<sequence length="86" mass="9065">MPPKKQGMSAAAINRLVAQQVTTQFAAAMAEYETFRNSGSGGEASGTATRVEPVNQNGERTHGGAYALMGEKACQDPDDVMDEDTV</sequence>
<evidence type="ECO:0000313" key="2">
    <source>
        <dbReference type="EMBL" id="PWA35498.1"/>
    </source>
</evidence>
<protein>
    <submittedName>
        <fullName evidence="2">Uncharacterized protein</fullName>
    </submittedName>
</protein>
<evidence type="ECO:0000313" key="3">
    <source>
        <dbReference type="Proteomes" id="UP000245207"/>
    </source>
</evidence>
<reference evidence="2 3" key="1">
    <citation type="journal article" date="2018" name="Mol. Plant">
        <title>The genome of Artemisia annua provides insight into the evolution of Asteraceae family and artemisinin biosynthesis.</title>
        <authorList>
            <person name="Shen Q."/>
            <person name="Zhang L."/>
            <person name="Liao Z."/>
            <person name="Wang S."/>
            <person name="Yan T."/>
            <person name="Shi P."/>
            <person name="Liu M."/>
            <person name="Fu X."/>
            <person name="Pan Q."/>
            <person name="Wang Y."/>
            <person name="Lv Z."/>
            <person name="Lu X."/>
            <person name="Zhang F."/>
            <person name="Jiang W."/>
            <person name="Ma Y."/>
            <person name="Chen M."/>
            <person name="Hao X."/>
            <person name="Li L."/>
            <person name="Tang Y."/>
            <person name="Lv G."/>
            <person name="Zhou Y."/>
            <person name="Sun X."/>
            <person name="Brodelius P.E."/>
            <person name="Rose J.K.C."/>
            <person name="Tang K."/>
        </authorList>
    </citation>
    <scope>NUCLEOTIDE SEQUENCE [LARGE SCALE GENOMIC DNA]</scope>
    <source>
        <strain evidence="3">cv. Huhao1</strain>
        <tissue evidence="2">Leaf</tissue>
    </source>
</reference>
<feature type="region of interest" description="Disordered" evidence="1">
    <location>
        <begin position="36"/>
        <end position="62"/>
    </location>
</feature>
<proteinExistence type="predicted"/>
<evidence type="ECO:0000256" key="1">
    <source>
        <dbReference type="SAM" id="MobiDB-lite"/>
    </source>
</evidence>
<gene>
    <name evidence="2" type="ORF">CTI12_AA608410</name>
</gene>
<accession>A0A2U1KFL7</accession>